<comment type="similarity">
    <text evidence="1">Belongs to the histone H3 family.</text>
</comment>
<name>A0A9D4URI2_ADICA</name>
<dbReference type="AlphaFoldDB" id="A0A9D4URI2"/>
<dbReference type="InterPro" id="IPR009072">
    <property type="entry name" value="Histone-fold"/>
</dbReference>
<evidence type="ECO:0000313" key="3">
    <source>
        <dbReference type="Proteomes" id="UP000886520"/>
    </source>
</evidence>
<dbReference type="PANTHER" id="PTHR11426">
    <property type="entry name" value="HISTONE H3"/>
    <property type="match status" value="1"/>
</dbReference>
<evidence type="ECO:0000256" key="1">
    <source>
        <dbReference type="ARBA" id="ARBA00010343"/>
    </source>
</evidence>
<dbReference type="OrthoDB" id="1881399at2759"/>
<dbReference type="Proteomes" id="UP000886520">
    <property type="component" value="Chromosome 12"/>
</dbReference>
<dbReference type="GO" id="GO:0030527">
    <property type="term" value="F:structural constituent of chromatin"/>
    <property type="evidence" value="ECO:0007669"/>
    <property type="project" value="InterPro"/>
</dbReference>
<dbReference type="GO" id="GO:0046982">
    <property type="term" value="F:protein heterodimerization activity"/>
    <property type="evidence" value="ECO:0007669"/>
    <property type="project" value="InterPro"/>
</dbReference>
<comment type="caution">
    <text evidence="2">The sequence shown here is derived from an EMBL/GenBank/DDBJ whole genome shotgun (WGS) entry which is preliminary data.</text>
</comment>
<dbReference type="SUPFAM" id="SSF47113">
    <property type="entry name" value="Histone-fold"/>
    <property type="match status" value="1"/>
</dbReference>
<proteinExistence type="inferred from homology"/>
<dbReference type="SMART" id="SM00428">
    <property type="entry name" value="H3"/>
    <property type="match status" value="1"/>
</dbReference>
<organism evidence="2 3">
    <name type="scientific">Adiantum capillus-veneris</name>
    <name type="common">Maidenhair fern</name>
    <dbReference type="NCBI Taxonomy" id="13818"/>
    <lineage>
        <taxon>Eukaryota</taxon>
        <taxon>Viridiplantae</taxon>
        <taxon>Streptophyta</taxon>
        <taxon>Embryophyta</taxon>
        <taxon>Tracheophyta</taxon>
        <taxon>Polypodiopsida</taxon>
        <taxon>Polypodiidae</taxon>
        <taxon>Polypodiales</taxon>
        <taxon>Pteridineae</taxon>
        <taxon>Pteridaceae</taxon>
        <taxon>Vittarioideae</taxon>
        <taxon>Adiantum</taxon>
    </lineage>
</organism>
<accession>A0A9D4URI2</accession>
<sequence length="82" mass="9466">MAGERSFRDRDLEEARKLDLPTGGVKKPHRFRPDTVALREIRKYQKSADLLICKIPFQGILTSALFMPKDIQLPRCIRGERA</sequence>
<reference evidence="2" key="1">
    <citation type="submission" date="2021-01" db="EMBL/GenBank/DDBJ databases">
        <title>Adiantum capillus-veneris genome.</title>
        <authorList>
            <person name="Fang Y."/>
            <person name="Liao Q."/>
        </authorList>
    </citation>
    <scope>NUCLEOTIDE SEQUENCE</scope>
    <source>
        <strain evidence="2">H3</strain>
        <tissue evidence="2">Leaf</tissue>
    </source>
</reference>
<dbReference type="EMBL" id="JABFUD020000012">
    <property type="protein sequence ID" value="KAI5072575.1"/>
    <property type="molecule type" value="Genomic_DNA"/>
</dbReference>
<dbReference type="GO" id="GO:0000786">
    <property type="term" value="C:nucleosome"/>
    <property type="evidence" value="ECO:0007669"/>
    <property type="project" value="InterPro"/>
</dbReference>
<gene>
    <name evidence="2" type="ORF">GOP47_0012681</name>
</gene>
<evidence type="ECO:0000313" key="2">
    <source>
        <dbReference type="EMBL" id="KAI5072575.1"/>
    </source>
</evidence>
<keyword evidence="3" id="KW-1185">Reference proteome</keyword>
<dbReference type="GO" id="GO:0003677">
    <property type="term" value="F:DNA binding"/>
    <property type="evidence" value="ECO:0007669"/>
    <property type="project" value="InterPro"/>
</dbReference>
<evidence type="ECO:0008006" key="4">
    <source>
        <dbReference type="Google" id="ProtNLM"/>
    </source>
</evidence>
<protein>
    <recommendedName>
        <fullName evidence="4">Histone H2A/H2B/H3 domain-containing protein</fullName>
    </recommendedName>
</protein>
<dbReference type="Gene3D" id="1.10.20.10">
    <property type="entry name" value="Histone, subunit A"/>
    <property type="match status" value="1"/>
</dbReference>
<dbReference type="InterPro" id="IPR000164">
    <property type="entry name" value="Histone_H3/CENP-A"/>
</dbReference>
<dbReference type="PRINTS" id="PR00622">
    <property type="entry name" value="HISTONEH3"/>
</dbReference>